<gene>
    <name evidence="2" type="ORF">E0H26_11705</name>
</gene>
<feature type="region of interest" description="Disordered" evidence="1">
    <location>
        <begin position="51"/>
        <end position="84"/>
    </location>
</feature>
<reference evidence="2 3" key="1">
    <citation type="submission" date="2019-02" db="EMBL/GenBank/DDBJ databases">
        <title>Jishengella sp. nov., isolated from a root of Zingiber montanum.</title>
        <authorList>
            <person name="Kuncharoen N."/>
            <person name="Kudo T."/>
            <person name="Masahiro Y."/>
            <person name="Ohkuma M."/>
            <person name="Tanasupawat S."/>
        </authorList>
    </citation>
    <scope>NUCLEOTIDE SEQUENCE [LARGE SCALE GENOMIC DNA]</scope>
    <source>
        <strain evidence="2 3">PLAI 1-1</strain>
    </source>
</reference>
<evidence type="ECO:0000256" key="1">
    <source>
        <dbReference type="SAM" id="MobiDB-lite"/>
    </source>
</evidence>
<evidence type="ECO:0000313" key="2">
    <source>
        <dbReference type="EMBL" id="TCB97577.1"/>
    </source>
</evidence>
<sequence>MQRYKITAPVKTATGTVAGVALVDGQGETDNEGALAYFRRHGYKVEEIAELPAPAIEPAPEPDGGTPEGQGPALADPPSRSASKAAWVTYVTSEAGGNRFSVEDAEKLTRDQLAEKYLGPKED</sequence>
<dbReference type="Proteomes" id="UP000292274">
    <property type="component" value="Unassembled WGS sequence"/>
</dbReference>
<organism evidence="2 3">
    <name type="scientific">Micromonospora zingiberis</name>
    <dbReference type="NCBI Taxonomy" id="2053011"/>
    <lineage>
        <taxon>Bacteria</taxon>
        <taxon>Bacillati</taxon>
        <taxon>Actinomycetota</taxon>
        <taxon>Actinomycetes</taxon>
        <taxon>Micromonosporales</taxon>
        <taxon>Micromonosporaceae</taxon>
        <taxon>Micromonospora</taxon>
    </lineage>
</organism>
<dbReference type="EMBL" id="SJJR01000006">
    <property type="protein sequence ID" value="TCB97577.1"/>
    <property type="molecule type" value="Genomic_DNA"/>
</dbReference>
<dbReference type="AlphaFoldDB" id="A0A4R0GL45"/>
<dbReference type="RefSeq" id="WP_131303624.1">
    <property type="nucleotide sequence ID" value="NZ_SJJR01000006.1"/>
</dbReference>
<dbReference type="OrthoDB" id="4339050at2"/>
<evidence type="ECO:0000313" key="3">
    <source>
        <dbReference type="Proteomes" id="UP000292274"/>
    </source>
</evidence>
<comment type="caution">
    <text evidence="2">The sequence shown here is derived from an EMBL/GenBank/DDBJ whole genome shotgun (WGS) entry which is preliminary data.</text>
</comment>
<proteinExistence type="predicted"/>
<name>A0A4R0GL45_9ACTN</name>
<keyword evidence="3" id="KW-1185">Reference proteome</keyword>
<accession>A0A4R0GL45</accession>
<protein>
    <submittedName>
        <fullName evidence="2">Uncharacterized protein</fullName>
    </submittedName>
</protein>